<dbReference type="Pfam" id="PF13622">
    <property type="entry name" value="4HBT_3"/>
    <property type="match status" value="1"/>
</dbReference>
<evidence type="ECO:0000313" key="4">
    <source>
        <dbReference type="Proteomes" id="UP000198741"/>
    </source>
</evidence>
<dbReference type="InterPro" id="IPR029069">
    <property type="entry name" value="HotDog_dom_sf"/>
</dbReference>
<dbReference type="Proteomes" id="UP000198741">
    <property type="component" value="Chromosome I"/>
</dbReference>
<dbReference type="SUPFAM" id="SSF54637">
    <property type="entry name" value="Thioesterase/thiol ester dehydrase-isomerase"/>
    <property type="match status" value="1"/>
</dbReference>
<gene>
    <name evidence="3" type="ORF">SAMN04515671_3711</name>
</gene>
<evidence type="ECO:0000259" key="2">
    <source>
        <dbReference type="Pfam" id="PF20789"/>
    </source>
</evidence>
<protein>
    <submittedName>
        <fullName evidence="3">Thioesterase-like superfamily protein</fullName>
    </submittedName>
</protein>
<dbReference type="Gene3D" id="2.40.160.210">
    <property type="entry name" value="Acyl-CoA thioesterase, double hotdog domain"/>
    <property type="match status" value="1"/>
</dbReference>
<dbReference type="AlphaFoldDB" id="A0A1H0RR67"/>
<dbReference type="STRING" id="1090615.SAMN04515671_3711"/>
<reference evidence="3" key="1">
    <citation type="submission" date="2016-10" db="EMBL/GenBank/DDBJ databases">
        <authorList>
            <person name="de Groot N.N."/>
        </authorList>
    </citation>
    <scope>NUCLEOTIDE SEQUENCE [LARGE SCALE GENOMIC DNA]</scope>
    <source>
        <strain evidence="3">P4-7</strain>
    </source>
</reference>
<dbReference type="InterPro" id="IPR042171">
    <property type="entry name" value="Acyl-CoA_hotdog"/>
</dbReference>
<dbReference type="RefSeq" id="WP_197676262.1">
    <property type="nucleotide sequence ID" value="NZ_LT629710.1"/>
</dbReference>
<dbReference type="InterPro" id="IPR049450">
    <property type="entry name" value="ACOT8-like_C"/>
</dbReference>
<sequence>MSSSPARPTAYYEPIDDGRFRSTTHAQGAWSADQQHMAPVSGLLTHVLETCSPRDDLIMSRVAFDILGSIPDGEVEVAATVVRAGRTIELLEAEMTAGGRAVVRATAWRLARSDTSSIAGTEIDRIPGPDELEPFDMAALWPGGYIRSVEVRAADERRPGRATVWIRPKFDLIDGVEASDTARLFGVIDTANGVAVRARPDQVLFPNTDLTVHLFRRPEGEWLGLDTDVTFGPDGLGLTSSVLHDVRGPVGRSAQTLTVRILG</sequence>
<feature type="domain" description="Acyl-CoA thioesterase-like C-terminal" evidence="2">
    <location>
        <begin position="129"/>
        <end position="259"/>
    </location>
</feature>
<feature type="domain" description="Acyl-CoA thioesterase-like N-terminal HotDog" evidence="1">
    <location>
        <begin position="28"/>
        <end position="109"/>
    </location>
</feature>
<name>A0A1H0RR67_9ACTN</name>
<proteinExistence type="predicted"/>
<evidence type="ECO:0000313" key="3">
    <source>
        <dbReference type="EMBL" id="SDP31957.1"/>
    </source>
</evidence>
<organism evidence="3 4">
    <name type="scientific">Nakamurella panacisegetis</name>
    <dbReference type="NCBI Taxonomy" id="1090615"/>
    <lineage>
        <taxon>Bacteria</taxon>
        <taxon>Bacillati</taxon>
        <taxon>Actinomycetota</taxon>
        <taxon>Actinomycetes</taxon>
        <taxon>Nakamurellales</taxon>
        <taxon>Nakamurellaceae</taxon>
        <taxon>Nakamurella</taxon>
    </lineage>
</organism>
<accession>A0A1H0RR67</accession>
<evidence type="ECO:0000259" key="1">
    <source>
        <dbReference type="Pfam" id="PF13622"/>
    </source>
</evidence>
<keyword evidence="4" id="KW-1185">Reference proteome</keyword>
<dbReference type="InterPro" id="IPR049449">
    <property type="entry name" value="TesB_ACOT8-like_N"/>
</dbReference>
<dbReference type="Pfam" id="PF20789">
    <property type="entry name" value="4HBT_3C"/>
    <property type="match status" value="1"/>
</dbReference>
<dbReference type="EMBL" id="LT629710">
    <property type="protein sequence ID" value="SDP31957.1"/>
    <property type="molecule type" value="Genomic_DNA"/>
</dbReference>